<dbReference type="Proteomes" id="UP000626109">
    <property type="component" value="Unassembled WGS sequence"/>
</dbReference>
<comment type="caution">
    <text evidence="2">The sequence shown here is derived from an EMBL/GenBank/DDBJ whole genome shotgun (WGS) entry which is preliminary data.</text>
</comment>
<sequence>MLSPRGGEVVRAHRGSISSSNNNNKKFQNAGCLRMRARPGQSSGEAEAPKLTNSNLVYKARPGAPLLQQHPGSSNYQEHQHHHPSISCVTHVIFQRSVALQRRVCNHTTAGSVVQLLSGMLLGISPSHARPSAGTAGASPNKRLV</sequence>
<evidence type="ECO:0000256" key="1">
    <source>
        <dbReference type="SAM" id="MobiDB-lite"/>
    </source>
</evidence>
<evidence type="ECO:0000313" key="3">
    <source>
        <dbReference type="EMBL" id="CAE8648112.1"/>
    </source>
</evidence>
<evidence type="ECO:0000313" key="2">
    <source>
        <dbReference type="EMBL" id="CAE8596600.1"/>
    </source>
</evidence>
<reference evidence="2" key="1">
    <citation type="submission" date="2021-02" db="EMBL/GenBank/DDBJ databases">
        <authorList>
            <person name="Dougan E. K."/>
            <person name="Rhodes N."/>
            <person name="Thang M."/>
            <person name="Chan C."/>
        </authorList>
    </citation>
    <scope>NUCLEOTIDE SEQUENCE</scope>
</reference>
<accession>A0A813E806</accession>
<keyword evidence="4" id="KW-1185">Reference proteome</keyword>
<proteinExistence type="predicted"/>
<name>A0A813E806_POLGL</name>
<dbReference type="AlphaFoldDB" id="A0A813E806"/>
<dbReference type="Proteomes" id="UP000654075">
    <property type="component" value="Unassembled WGS sequence"/>
</dbReference>
<evidence type="ECO:0000313" key="4">
    <source>
        <dbReference type="Proteomes" id="UP000654075"/>
    </source>
</evidence>
<protein>
    <submittedName>
        <fullName evidence="2">Uncharacterized protein</fullName>
    </submittedName>
</protein>
<dbReference type="EMBL" id="CAJNNW010006223">
    <property type="protein sequence ID" value="CAE8648112.1"/>
    <property type="molecule type" value="Genomic_DNA"/>
</dbReference>
<organism evidence="2 4">
    <name type="scientific">Polarella glacialis</name>
    <name type="common">Dinoflagellate</name>
    <dbReference type="NCBI Taxonomy" id="89957"/>
    <lineage>
        <taxon>Eukaryota</taxon>
        <taxon>Sar</taxon>
        <taxon>Alveolata</taxon>
        <taxon>Dinophyceae</taxon>
        <taxon>Suessiales</taxon>
        <taxon>Suessiaceae</taxon>
        <taxon>Polarella</taxon>
    </lineage>
</organism>
<feature type="region of interest" description="Disordered" evidence="1">
    <location>
        <begin position="126"/>
        <end position="145"/>
    </location>
</feature>
<gene>
    <name evidence="2" type="ORF">PGLA1383_LOCUS15062</name>
    <name evidence="3" type="ORF">PGLA2088_LOCUS6281</name>
</gene>
<feature type="region of interest" description="Disordered" evidence="1">
    <location>
        <begin position="1"/>
        <end position="82"/>
    </location>
</feature>
<dbReference type="EMBL" id="CAJNNV010008748">
    <property type="protein sequence ID" value="CAE8596600.1"/>
    <property type="molecule type" value="Genomic_DNA"/>
</dbReference>